<evidence type="ECO:0000256" key="1">
    <source>
        <dbReference type="SAM" id="SignalP"/>
    </source>
</evidence>
<keyword evidence="1" id="KW-0732">Signal</keyword>
<dbReference type="Proteomes" id="UP000295075">
    <property type="component" value="Unassembled WGS sequence"/>
</dbReference>
<reference evidence="2 3" key="1">
    <citation type="submission" date="2019-03" db="EMBL/GenBank/DDBJ databases">
        <title>Draft genome sequences of novel Actinobacteria.</title>
        <authorList>
            <person name="Sahin N."/>
            <person name="Ay H."/>
            <person name="Saygin H."/>
        </authorList>
    </citation>
    <scope>NUCLEOTIDE SEQUENCE [LARGE SCALE GENOMIC DNA]</scope>
    <source>
        <strain evidence="2 3">JCM 30547</strain>
    </source>
</reference>
<dbReference type="AlphaFoldDB" id="A0A4R4PM37"/>
<accession>A0A4R4PM37</accession>
<keyword evidence="3" id="KW-1185">Reference proteome</keyword>
<gene>
    <name evidence="2" type="ORF">E1261_29345</name>
</gene>
<evidence type="ECO:0008006" key="4">
    <source>
        <dbReference type="Google" id="ProtNLM"/>
    </source>
</evidence>
<proteinExistence type="predicted"/>
<evidence type="ECO:0000313" key="2">
    <source>
        <dbReference type="EMBL" id="TDC23078.1"/>
    </source>
</evidence>
<dbReference type="OrthoDB" id="4229635at2"/>
<feature type="chain" id="PRO_5020209668" description="Peptidyl-prolyl cis-trans isomerase" evidence="1">
    <location>
        <begin position="22"/>
        <end position="318"/>
    </location>
</feature>
<organism evidence="2 3">
    <name type="scientific">Kribbella albertanoniae</name>
    <dbReference type="NCBI Taxonomy" id="1266829"/>
    <lineage>
        <taxon>Bacteria</taxon>
        <taxon>Bacillati</taxon>
        <taxon>Actinomycetota</taxon>
        <taxon>Actinomycetes</taxon>
        <taxon>Propionibacteriales</taxon>
        <taxon>Kribbellaceae</taxon>
        <taxon>Kribbella</taxon>
    </lineage>
</organism>
<protein>
    <recommendedName>
        <fullName evidence="4">Peptidyl-prolyl cis-trans isomerase</fullName>
    </recommendedName>
</protein>
<sequence length="318" mass="33904">MRIVRLVLLGAIVGALSPACAAAPAPVADGIESPFAVVATVNGDPVTAGELGREMARGSGTPEQVRAAALQRLTEIKVQQALLRTKGISNDTSYTGFLRQLDEENQRRAEARRNGAPIYGPASFTEAQYFRYRFDTDVVQLKQQLAGRDLPTSEKQLRKYYASVRARLFSRGSRLTIDTVTSTYAGRTATPVTRDRAEAAIKTVEARLRDGATLSAAAGSAGLAVRRIVVNAGGASSTGLRSDPLAAIGSGLAPGRTAPIADLGDRFVLVSCVATEPLAPVTFEAAHERVRTLYLDHSYRALVQRLAKQAKVTVEPSQ</sequence>
<dbReference type="SUPFAM" id="SSF109998">
    <property type="entry name" value="Triger factor/SurA peptide-binding domain-like"/>
    <property type="match status" value="1"/>
</dbReference>
<feature type="signal peptide" evidence="1">
    <location>
        <begin position="1"/>
        <end position="21"/>
    </location>
</feature>
<evidence type="ECO:0000313" key="3">
    <source>
        <dbReference type="Proteomes" id="UP000295075"/>
    </source>
</evidence>
<dbReference type="EMBL" id="SMKA01000173">
    <property type="protein sequence ID" value="TDC23078.1"/>
    <property type="molecule type" value="Genomic_DNA"/>
</dbReference>
<dbReference type="InterPro" id="IPR027304">
    <property type="entry name" value="Trigger_fact/SurA_dom_sf"/>
</dbReference>
<dbReference type="RefSeq" id="WP_132412196.1">
    <property type="nucleotide sequence ID" value="NZ_SMKA01000173.1"/>
</dbReference>
<comment type="caution">
    <text evidence="2">The sequence shown here is derived from an EMBL/GenBank/DDBJ whole genome shotgun (WGS) entry which is preliminary data.</text>
</comment>
<name>A0A4R4PM37_9ACTN</name>